<evidence type="ECO:0000313" key="3">
    <source>
        <dbReference type="Proteomes" id="UP001617511"/>
    </source>
</evidence>
<protein>
    <submittedName>
        <fullName evidence="2">Uncharacterized protein</fullName>
    </submittedName>
</protein>
<dbReference type="RefSeq" id="WP_402076357.1">
    <property type="nucleotide sequence ID" value="NZ_JBIVGG010000022.1"/>
</dbReference>
<sequence>MLRRADRGAERLERALEGGPIPHDSDTRRALAAAGGLTPGHGRNPARVEETHDVMMAAFMRALNPSETRDDAGTDDGLEEIDLHRTEVSLPDGGQLVLSDLEEITPERLEEAAQVAAEILARRAKDHHS</sequence>
<dbReference type="EMBL" id="JBIVGG010000022">
    <property type="protein sequence ID" value="MFJ4085003.1"/>
    <property type="molecule type" value="Genomic_DNA"/>
</dbReference>
<keyword evidence="3" id="KW-1185">Reference proteome</keyword>
<reference evidence="2 3" key="1">
    <citation type="submission" date="2024-10" db="EMBL/GenBank/DDBJ databases">
        <title>The Natural Products Discovery Center: Release of the First 8490 Sequenced Strains for Exploring Actinobacteria Biosynthetic Diversity.</title>
        <authorList>
            <person name="Kalkreuter E."/>
            <person name="Kautsar S.A."/>
            <person name="Yang D."/>
            <person name="Bader C.D."/>
            <person name="Teijaro C.N."/>
            <person name="Fluegel L."/>
            <person name="Davis C.M."/>
            <person name="Simpson J.R."/>
            <person name="Lauterbach L."/>
            <person name="Steele A.D."/>
            <person name="Gui C."/>
            <person name="Meng S."/>
            <person name="Li G."/>
            <person name="Viehrig K."/>
            <person name="Ye F."/>
            <person name="Su P."/>
            <person name="Kiefer A.F."/>
            <person name="Nichols A."/>
            <person name="Cepeda A.J."/>
            <person name="Yan W."/>
            <person name="Fan B."/>
            <person name="Jiang Y."/>
            <person name="Adhikari A."/>
            <person name="Zheng C.-J."/>
            <person name="Schuster L."/>
            <person name="Cowan T.M."/>
            <person name="Smanski M.J."/>
            <person name="Chevrette M.G."/>
            <person name="De Carvalho L.P.S."/>
            <person name="Shen B."/>
        </authorList>
    </citation>
    <scope>NUCLEOTIDE SEQUENCE [LARGE SCALE GENOMIC DNA]</scope>
    <source>
        <strain evidence="2 3">NPDC089932</strain>
    </source>
</reference>
<gene>
    <name evidence="2" type="ORF">ACIP2Z_39420</name>
</gene>
<evidence type="ECO:0000256" key="1">
    <source>
        <dbReference type="SAM" id="MobiDB-lite"/>
    </source>
</evidence>
<accession>A0ABW8FSB7</accession>
<feature type="compositionally biased region" description="Basic and acidic residues" evidence="1">
    <location>
        <begin position="1"/>
        <end position="16"/>
    </location>
</feature>
<feature type="region of interest" description="Disordered" evidence="1">
    <location>
        <begin position="1"/>
        <end position="46"/>
    </location>
</feature>
<proteinExistence type="predicted"/>
<evidence type="ECO:0000313" key="2">
    <source>
        <dbReference type="EMBL" id="MFJ4085003.1"/>
    </source>
</evidence>
<name>A0ABW8FSB7_9ACTN</name>
<comment type="caution">
    <text evidence="2">The sequence shown here is derived from an EMBL/GenBank/DDBJ whole genome shotgun (WGS) entry which is preliminary data.</text>
</comment>
<organism evidence="2 3">
    <name type="scientific">Streptomyces iakyrus</name>
    <dbReference type="NCBI Taxonomy" id="68219"/>
    <lineage>
        <taxon>Bacteria</taxon>
        <taxon>Bacillati</taxon>
        <taxon>Actinomycetota</taxon>
        <taxon>Actinomycetes</taxon>
        <taxon>Kitasatosporales</taxon>
        <taxon>Streptomycetaceae</taxon>
        <taxon>Streptomyces</taxon>
    </lineage>
</organism>
<dbReference type="Proteomes" id="UP001617511">
    <property type="component" value="Unassembled WGS sequence"/>
</dbReference>